<evidence type="ECO:0008006" key="6">
    <source>
        <dbReference type="Google" id="ProtNLM"/>
    </source>
</evidence>
<evidence type="ECO:0000256" key="2">
    <source>
        <dbReference type="ARBA" id="ARBA00022676"/>
    </source>
</evidence>
<evidence type="ECO:0000313" key="5">
    <source>
        <dbReference type="Proteomes" id="UP000239757"/>
    </source>
</evidence>
<protein>
    <recommendedName>
        <fullName evidence="6">UDP-glycosyltransferases domain-containing protein</fullName>
    </recommendedName>
</protein>
<dbReference type="Pfam" id="PF00201">
    <property type="entry name" value="UDPGT"/>
    <property type="match status" value="1"/>
</dbReference>
<evidence type="ECO:0000256" key="1">
    <source>
        <dbReference type="ARBA" id="ARBA00009995"/>
    </source>
</evidence>
<evidence type="ECO:0000313" key="4">
    <source>
        <dbReference type="EMBL" id="PPS19743.1"/>
    </source>
</evidence>
<dbReference type="OrthoDB" id="5835829at2759"/>
<dbReference type="Proteomes" id="UP000239757">
    <property type="component" value="Unassembled WGS sequence"/>
</dbReference>
<dbReference type="AlphaFoldDB" id="A0A2P5YW25"/>
<accession>A0A2P5YW25</accession>
<dbReference type="InterPro" id="IPR002213">
    <property type="entry name" value="UDP_glucos_trans"/>
</dbReference>
<reference evidence="4 5" key="1">
    <citation type="submission" date="2015-01" db="EMBL/GenBank/DDBJ databases">
        <title>Genome of allotetraploid Gossypium barbadense reveals genomic plasticity and fiber elongation in cotton evolution.</title>
        <authorList>
            <person name="Chen X."/>
            <person name="Liu X."/>
            <person name="Zhao B."/>
            <person name="Zheng H."/>
            <person name="Hu Y."/>
            <person name="Lu G."/>
            <person name="Yang C."/>
            <person name="Chen J."/>
            <person name="Shan C."/>
            <person name="Zhang L."/>
            <person name="Zhou Y."/>
            <person name="Wang L."/>
            <person name="Guo W."/>
            <person name="Bai Y."/>
            <person name="Ruan J."/>
            <person name="Shangguan X."/>
            <person name="Mao Y."/>
            <person name="Jiang J."/>
            <person name="Zhu Y."/>
            <person name="Lei J."/>
            <person name="Kang H."/>
            <person name="Chen S."/>
            <person name="He X."/>
            <person name="Wang R."/>
            <person name="Wang Y."/>
            <person name="Chen J."/>
            <person name="Wang L."/>
            <person name="Yu S."/>
            <person name="Wang B."/>
            <person name="Wei J."/>
            <person name="Song S."/>
            <person name="Lu X."/>
            <person name="Gao Z."/>
            <person name="Gu W."/>
            <person name="Deng X."/>
            <person name="Ma D."/>
            <person name="Wang S."/>
            <person name="Liang W."/>
            <person name="Fang L."/>
            <person name="Cai C."/>
            <person name="Zhu X."/>
            <person name="Zhou B."/>
            <person name="Zhang Y."/>
            <person name="Chen Z."/>
            <person name="Xu S."/>
            <person name="Zhu R."/>
            <person name="Wang S."/>
            <person name="Zhang T."/>
            <person name="Zhao G."/>
        </authorList>
    </citation>
    <scope>NUCLEOTIDE SEQUENCE [LARGE SCALE GENOMIC DNA]</scope>
    <source>
        <strain evidence="5">cv. Xinhai21</strain>
        <tissue evidence="4">Leaf</tissue>
    </source>
</reference>
<comment type="similarity">
    <text evidence="1">Belongs to the UDP-glycosyltransferase family.</text>
</comment>
<dbReference type="PANTHER" id="PTHR11926:SF1392">
    <property type="entry name" value="GLYCOSYLTRANSFERASE"/>
    <property type="match status" value="1"/>
</dbReference>
<sequence length="440" mass="49546">MLKLAELLAHAGLKVTFLNSHFIHQQLLHHTDILSRFAKYAGFQFKTILDGVPDDHPRVGSDFVRKLFDGLELITKPLFKEMLVNSKPKVDCIIGDGVLGLALDIADELGIPIIQFRTISACSLWAYFAIPDMIHAGELPIKGNEDMDRLITSVPGMEAFLRCRDLPSFCRASDTKNSILQQIAQETRKNSEARGLLLNTFEDLEGPILSHMRTKFPKIYTIGPLNLHLKTRLFKSDQTSSGPSSNNFRKVDRSCLSWLDKQQKGSVVYVSFGSLAVLSREQVFEFWFGLVNSGKRFLWVLRPDNMPENGGGDDKGVSIPIELIEGTQKRGYRVSWAPQEESVVEGVPMICWPYFADQQLNSRFVSKVWGLGLDMKDLCDREVVEKMVNDLMVEKREEFVKSAAKMANYAKQCATVGGSSYCNLDRLVEDIKLMNTNLGK</sequence>
<dbReference type="SUPFAM" id="SSF53756">
    <property type="entry name" value="UDP-Glycosyltransferase/glycogen phosphorylase"/>
    <property type="match status" value="1"/>
</dbReference>
<evidence type="ECO:0000256" key="3">
    <source>
        <dbReference type="ARBA" id="ARBA00022679"/>
    </source>
</evidence>
<dbReference type="GO" id="GO:0080044">
    <property type="term" value="F:quercetin 7-O-glucosyltransferase activity"/>
    <property type="evidence" value="ECO:0007669"/>
    <property type="project" value="TreeGrafter"/>
</dbReference>
<proteinExistence type="inferred from homology"/>
<dbReference type="CDD" id="cd03784">
    <property type="entry name" value="GT1_Gtf-like"/>
    <property type="match status" value="1"/>
</dbReference>
<keyword evidence="3" id="KW-0808">Transferase</keyword>
<dbReference type="Gene3D" id="3.40.50.2000">
    <property type="entry name" value="Glycogen Phosphorylase B"/>
    <property type="match status" value="4"/>
</dbReference>
<name>A0A2P5YW25_GOSBA</name>
<dbReference type="PANTHER" id="PTHR11926">
    <property type="entry name" value="GLUCOSYL/GLUCURONOSYL TRANSFERASES"/>
    <property type="match status" value="1"/>
</dbReference>
<keyword evidence="2" id="KW-0328">Glycosyltransferase</keyword>
<gene>
    <name evidence="4" type="ORF">GOBAR_AA00826</name>
</gene>
<organism evidence="4 5">
    <name type="scientific">Gossypium barbadense</name>
    <name type="common">Sea Island cotton</name>
    <name type="synonym">Hibiscus barbadensis</name>
    <dbReference type="NCBI Taxonomy" id="3634"/>
    <lineage>
        <taxon>Eukaryota</taxon>
        <taxon>Viridiplantae</taxon>
        <taxon>Streptophyta</taxon>
        <taxon>Embryophyta</taxon>
        <taxon>Tracheophyta</taxon>
        <taxon>Spermatophyta</taxon>
        <taxon>Magnoliopsida</taxon>
        <taxon>eudicotyledons</taxon>
        <taxon>Gunneridae</taxon>
        <taxon>Pentapetalae</taxon>
        <taxon>rosids</taxon>
        <taxon>malvids</taxon>
        <taxon>Malvales</taxon>
        <taxon>Malvaceae</taxon>
        <taxon>Malvoideae</taxon>
        <taxon>Gossypium</taxon>
    </lineage>
</organism>
<dbReference type="GO" id="GO:0080043">
    <property type="term" value="F:quercetin 3-O-glucosyltransferase activity"/>
    <property type="evidence" value="ECO:0007669"/>
    <property type="project" value="TreeGrafter"/>
</dbReference>
<dbReference type="EMBL" id="KZ662740">
    <property type="protein sequence ID" value="PPS19743.1"/>
    <property type="molecule type" value="Genomic_DNA"/>
</dbReference>